<evidence type="ECO:0000256" key="10">
    <source>
        <dbReference type="SAM" id="MobiDB-lite"/>
    </source>
</evidence>
<dbReference type="GO" id="GO:0006814">
    <property type="term" value="P:sodium ion transport"/>
    <property type="evidence" value="ECO:0007669"/>
    <property type="project" value="UniProtKB-KW"/>
</dbReference>
<evidence type="ECO:0000256" key="6">
    <source>
        <dbReference type="ARBA" id="ARBA00023053"/>
    </source>
</evidence>
<dbReference type="EMBL" id="ML994014">
    <property type="protein sequence ID" value="KAF2200602.1"/>
    <property type="molecule type" value="Genomic_DNA"/>
</dbReference>
<evidence type="ECO:0000256" key="8">
    <source>
        <dbReference type="ARBA" id="ARBA00023136"/>
    </source>
</evidence>
<feature type="transmembrane region" description="Helical" evidence="11">
    <location>
        <begin position="393"/>
        <end position="416"/>
    </location>
</feature>
<dbReference type="GO" id="GO:0016020">
    <property type="term" value="C:membrane"/>
    <property type="evidence" value="ECO:0007669"/>
    <property type="project" value="UniProtKB-SubCell"/>
</dbReference>
<keyword evidence="14" id="KW-1185">Reference proteome</keyword>
<reference evidence="13" key="1">
    <citation type="journal article" date="2020" name="Stud. Mycol.">
        <title>101 Dothideomycetes genomes: a test case for predicting lifestyles and emergence of pathogens.</title>
        <authorList>
            <person name="Haridas S."/>
            <person name="Albert R."/>
            <person name="Binder M."/>
            <person name="Bloem J."/>
            <person name="Labutti K."/>
            <person name="Salamov A."/>
            <person name="Andreopoulos B."/>
            <person name="Baker S."/>
            <person name="Barry K."/>
            <person name="Bills G."/>
            <person name="Bluhm B."/>
            <person name="Cannon C."/>
            <person name="Castanera R."/>
            <person name="Culley D."/>
            <person name="Daum C."/>
            <person name="Ezra D."/>
            <person name="Gonzalez J."/>
            <person name="Henrissat B."/>
            <person name="Kuo A."/>
            <person name="Liang C."/>
            <person name="Lipzen A."/>
            <person name="Lutzoni F."/>
            <person name="Magnuson J."/>
            <person name="Mondo S."/>
            <person name="Nolan M."/>
            <person name="Ohm R."/>
            <person name="Pangilinan J."/>
            <person name="Park H.-J."/>
            <person name="Ramirez L."/>
            <person name="Alfaro M."/>
            <person name="Sun H."/>
            <person name="Tritt A."/>
            <person name="Yoshinaga Y."/>
            <person name="Zwiers L.-H."/>
            <person name="Turgeon B."/>
            <person name="Goodwin S."/>
            <person name="Spatafora J."/>
            <person name="Crous P."/>
            <person name="Grigoriev I."/>
        </authorList>
    </citation>
    <scope>NUCLEOTIDE SEQUENCE</scope>
    <source>
        <strain evidence="13">ATCC 74209</strain>
    </source>
</reference>
<keyword evidence="5 11" id="KW-1133">Transmembrane helix</keyword>
<dbReference type="Pfam" id="PF00999">
    <property type="entry name" value="Na_H_Exchanger"/>
    <property type="match status" value="1"/>
</dbReference>
<dbReference type="PANTHER" id="PTHR43562:SF3">
    <property type="entry name" value="SODIUM ION_PROTON EXCHANGER (EUROFUNG)"/>
    <property type="match status" value="1"/>
</dbReference>
<dbReference type="GO" id="GO:0015297">
    <property type="term" value="F:antiporter activity"/>
    <property type="evidence" value="ECO:0007669"/>
    <property type="project" value="UniProtKB-KW"/>
</dbReference>
<evidence type="ECO:0000256" key="2">
    <source>
        <dbReference type="ARBA" id="ARBA00022448"/>
    </source>
</evidence>
<keyword evidence="9" id="KW-0739">Sodium transport</keyword>
<feature type="transmembrane region" description="Helical" evidence="11">
    <location>
        <begin position="124"/>
        <end position="148"/>
    </location>
</feature>
<evidence type="ECO:0000256" key="11">
    <source>
        <dbReference type="SAM" id="Phobius"/>
    </source>
</evidence>
<feature type="transmembrane region" description="Helical" evidence="11">
    <location>
        <begin position="97"/>
        <end position="118"/>
    </location>
</feature>
<feature type="transmembrane region" description="Helical" evidence="11">
    <location>
        <begin position="14"/>
        <end position="31"/>
    </location>
</feature>
<feature type="compositionally biased region" description="Polar residues" evidence="10">
    <location>
        <begin position="325"/>
        <end position="335"/>
    </location>
</feature>
<proteinExistence type="predicted"/>
<dbReference type="GO" id="GO:1902600">
    <property type="term" value="P:proton transmembrane transport"/>
    <property type="evidence" value="ECO:0007669"/>
    <property type="project" value="InterPro"/>
</dbReference>
<feature type="region of interest" description="Disordered" evidence="10">
    <location>
        <begin position="451"/>
        <end position="488"/>
    </location>
</feature>
<evidence type="ECO:0000256" key="9">
    <source>
        <dbReference type="ARBA" id="ARBA00023201"/>
    </source>
</evidence>
<evidence type="ECO:0000256" key="7">
    <source>
        <dbReference type="ARBA" id="ARBA00023065"/>
    </source>
</evidence>
<dbReference type="AlphaFoldDB" id="A0A9P4MS44"/>
<name>A0A9P4MS44_9PLEO</name>
<evidence type="ECO:0000256" key="4">
    <source>
        <dbReference type="ARBA" id="ARBA00022692"/>
    </source>
</evidence>
<evidence type="ECO:0000259" key="12">
    <source>
        <dbReference type="Pfam" id="PF00999"/>
    </source>
</evidence>
<evidence type="ECO:0000256" key="1">
    <source>
        <dbReference type="ARBA" id="ARBA00004141"/>
    </source>
</evidence>
<sequence>MAGNTVSLPYEEPGIALILVQASFVLLLNVVNSILDRLVYCGLLGQVLIGIAWGSPGAKWLSTRVEEVVVQLGYLGLILLVYEGGLSTSFTSLKANLLLSSAVALTGIGFPIALSYSLQGLVGATALQAFAAGAALCSTSLGTTFTVLNSSGLSNTRLGVVLSSAAMMDDVVGLVMVQVISNLGAGNISPVTIVRPVLVSIAFAAIVPLICYFTVKPLTLVLNSYREAHPSSKLHTVLCHGQTAFVIHTLLLIALVTGSSFAGTSNLFAAYIAGAVISWWDTELPHPTCPTEDKLEKCNEGTVNTTTGGDGIISKPSTDDALGSENRTITPSAPQNEKDGNPAGRHTSSQESETGPAIYEHYYQQAVSRILQPFFFASIGFSIPITRMFSGSIIWRGIVYAILMTFGKMVCGLWLVRIPVSSKSNRLRGLGKKLRLRSIPHIWGKTAKIKPAKSTTSQEGADDTTVTARTNTVPECRPSTSTHSTPYPPKPFSIHPPLIMSLAMTARGEIGFLISAVAEANGVFSSSSTSTFSKESDIFLIVTWAIVLCTMIGPLGVGLLVRRVKALEEKKEREMEGGGRDVLGVWGVQ</sequence>
<keyword evidence="8 11" id="KW-0472">Membrane</keyword>
<keyword evidence="3" id="KW-0050">Antiport</keyword>
<evidence type="ECO:0000256" key="5">
    <source>
        <dbReference type="ARBA" id="ARBA00022989"/>
    </source>
</evidence>
<keyword evidence="4 11" id="KW-0812">Transmembrane</keyword>
<keyword evidence="6" id="KW-0915">Sodium</keyword>
<feature type="compositionally biased region" description="Polar residues" evidence="10">
    <location>
        <begin position="453"/>
        <end position="473"/>
    </location>
</feature>
<organism evidence="13 14">
    <name type="scientific">Delitschia confertaspora ATCC 74209</name>
    <dbReference type="NCBI Taxonomy" id="1513339"/>
    <lineage>
        <taxon>Eukaryota</taxon>
        <taxon>Fungi</taxon>
        <taxon>Dikarya</taxon>
        <taxon>Ascomycota</taxon>
        <taxon>Pezizomycotina</taxon>
        <taxon>Dothideomycetes</taxon>
        <taxon>Pleosporomycetidae</taxon>
        <taxon>Pleosporales</taxon>
        <taxon>Delitschiaceae</taxon>
        <taxon>Delitschia</taxon>
    </lineage>
</organism>
<dbReference type="InterPro" id="IPR038770">
    <property type="entry name" value="Na+/solute_symporter_sf"/>
</dbReference>
<feature type="transmembrane region" description="Helical" evidence="11">
    <location>
        <begin position="261"/>
        <end position="280"/>
    </location>
</feature>
<feature type="transmembrane region" description="Helical" evidence="11">
    <location>
        <begin position="193"/>
        <end position="215"/>
    </location>
</feature>
<comment type="subcellular location">
    <subcellularLocation>
        <location evidence="1">Membrane</location>
        <topology evidence="1">Multi-pass membrane protein</topology>
    </subcellularLocation>
</comment>
<feature type="transmembrane region" description="Helical" evidence="11">
    <location>
        <begin position="68"/>
        <end position="85"/>
    </location>
</feature>
<dbReference type="OrthoDB" id="1288932at2759"/>
<dbReference type="PANTHER" id="PTHR43562">
    <property type="entry name" value="NAPA-TYPE SODIUM/HYDROGEN ANTIPORTER"/>
    <property type="match status" value="1"/>
</dbReference>
<dbReference type="Proteomes" id="UP000799536">
    <property type="component" value="Unassembled WGS sequence"/>
</dbReference>
<feature type="transmembrane region" description="Helical" evidence="11">
    <location>
        <begin position="38"/>
        <end position="56"/>
    </location>
</feature>
<feature type="region of interest" description="Disordered" evidence="10">
    <location>
        <begin position="301"/>
        <end position="353"/>
    </location>
</feature>
<feature type="transmembrane region" description="Helical" evidence="11">
    <location>
        <begin position="160"/>
        <end position="181"/>
    </location>
</feature>
<feature type="domain" description="Cation/H+ exchanger transmembrane" evidence="12">
    <location>
        <begin position="38"/>
        <end position="284"/>
    </location>
</feature>
<protein>
    <submittedName>
        <fullName evidence="13">Sodium/hydrogen exchanger</fullName>
    </submittedName>
</protein>
<feature type="transmembrane region" description="Helical" evidence="11">
    <location>
        <begin position="370"/>
        <end position="387"/>
    </location>
</feature>
<evidence type="ECO:0000256" key="3">
    <source>
        <dbReference type="ARBA" id="ARBA00022449"/>
    </source>
</evidence>
<comment type="caution">
    <text evidence="13">The sequence shown here is derived from an EMBL/GenBank/DDBJ whole genome shotgun (WGS) entry which is preliminary data.</text>
</comment>
<dbReference type="Gene3D" id="1.20.1530.20">
    <property type="match status" value="2"/>
</dbReference>
<keyword evidence="7" id="KW-0406">Ion transport</keyword>
<dbReference type="InterPro" id="IPR006153">
    <property type="entry name" value="Cation/H_exchanger_TM"/>
</dbReference>
<feature type="transmembrane region" description="Helical" evidence="11">
    <location>
        <begin position="538"/>
        <end position="561"/>
    </location>
</feature>
<evidence type="ECO:0000313" key="14">
    <source>
        <dbReference type="Proteomes" id="UP000799536"/>
    </source>
</evidence>
<gene>
    <name evidence="13" type="ORF">GQ43DRAFT_463851</name>
</gene>
<evidence type="ECO:0000313" key="13">
    <source>
        <dbReference type="EMBL" id="KAF2200602.1"/>
    </source>
</evidence>
<keyword evidence="2" id="KW-0813">Transport</keyword>
<accession>A0A9P4MS44</accession>